<evidence type="ECO:0000313" key="2">
    <source>
        <dbReference type="EMBL" id="KAH3753935.1"/>
    </source>
</evidence>
<feature type="compositionally biased region" description="Polar residues" evidence="1">
    <location>
        <begin position="1"/>
        <end position="19"/>
    </location>
</feature>
<reference evidence="2" key="2">
    <citation type="submission" date="2020-11" db="EMBL/GenBank/DDBJ databases">
        <authorList>
            <person name="McCartney M.A."/>
            <person name="Auch B."/>
            <person name="Kono T."/>
            <person name="Mallez S."/>
            <person name="Becker A."/>
            <person name="Gohl D.M."/>
            <person name="Silverstein K.A.T."/>
            <person name="Koren S."/>
            <person name="Bechman K.B."/>
            <person name="Herman A."/>
            <person name="Abrahante J.E."/>
            <person name="Garbe J."/>
        </authorList>
    </citation>
    <scope>NUCLEOTIDE SEQUENCE</scope>
    <source>
        <strain evidence="2">Duluth1</strain>
        <tissue evidence="2">Whole animal</tissue>
    </source>
</reference>
<protein>
    <submittedName>
        <fullName evidence="2">Uncharacterized protein</fullName>
    </submittedName>
</protein>
<accession>A0A9D4DTA0</accession>
<organism evidence="2 3">
    <name type="scientific">Dreissena polymorpha</name>
    <name type="common">Zebra mussel</name>
    <name type="synonym">Mytilus polymorpha</name>
    <dbReference type="NCBI Taxonomy" id="45954"/>
    <lineage>
        <taxon>Eukaryota</taxon>
        <taxon>Metazoa</taxon>
        <taxon>Spiralia</taxon>
        <taxon>Lophotrochozoa</taxon>
        <taxon>Mollusca</taxon>
        <taxon>Bivalvia</taxon>
        <taxon>Autobranchia</taxon>
        <taxon>Heteroconchia</taxon>
        <taxon>Euheterodonta</taxon>
        <taxon>Imparidentia</taxon>
        <taxon>Neoheterodontei</taxon>
        <taxon>Myida</taxon>
        <taxon>Dreissenoidea</taxon>
        <taxon>Dreissenidae</taxon>
        <taxon>Dreissena</taxon>
    </lineage>
</organism>
<evidence type="ECO:0000256" key="1">
    <source>
        <dbReference type="SAM" id="MobiDB-lite"/>
    </source>
</evidence>
<reference evidence="2" key="1">
    <citation type="journal article" date="2019" name="bioRxiv">
        <title>The Genome of the Zebra Mussel, Dreissena polymorpha: A Resource for Invasive Species Research.</title>
        <authorList>
            <person name="McCartney M.A."/>
            <person name="Auch B."/>
            <person name="Kono T."/>
            <person name="Mallez S."/>
            <person name="Zhang Y."/>
            <person name="Obille A."/>
            <person name="Becker A."/>
            <person name="Abrahante J.E."/>
            <person name="Garbe J."/>
            <person name="Badalamenti J.P."/>
            <person name="Herman A."/>
            <person name="Mangelson H."/>
            <person name="Liachko I."/>
            <person name="Sullivan S."/>
            <person name="Sone E.D."/>
            <person name="Koren S."/>
            <person name="Silverstein K.A.T."/>
            <person name="Beckman K.B."/>
            <person name="Gohl D.M."/>
        </authorList>
    </citation>
    <scope>NUCLEOTIDE SEQUENCE</scope>
    <source>
        <strain evidence="2">Duluth1</strain>
        <tissue evidence="2">Whole animal</tissue>
    </source>
</reference>
<evidence type="ECO:0000313" key="3">
    <source>
        <dbReference type="Proteomes" id="UP000828390"/>
    </source>
</evidence>
<proteinExistence type="predicted"/>
<dbReference type="EMBL" id="JAIWYP010000010">
    <property type="protein sequence ID" value="KAH3753935.1"/>
    <property type="molecule type" value="Genomic_DNA"/>
</dbReference>
<dbReference type="Proteomes" id="UP000828390">
    <property type="component" value="Unassembled WGS sequence"/>
</dbReference>
<gene>
    <name evidence="2" type="ORF">DPMN_188588</name>
</gene>
<sequence>MVTGSIPTETDSRAISPSNHARRSQTRTEKGGFGLEDAGRRYPAEDHHLHQDLNHHLYMECPNHVRDQENSTRRRDEEVQPHHHSDQRIKMDWLWAEATDFR</sequence>
<name>A0A9D4DTA0_DREPO</name>
<comment type="caution">
    <text evidence="2">The sequence shown here is derived from an EMBL/GenBank/DDBJ whole genome shotgun (WGS) entry which is preliminary data.</text>
</comment>
<dbReference type="AlphaFoldDB" id="A0A9D4DTA0"/>
<feature type="region of interest" description="Disordered" evidence="1">
    <location>
        <begin position="66"/>
        <end position="87"/>
    </location>
</feature>
<feature type="region of interest" description="Disordered" evidence="1">
    <location>
        <begin position="1"/>
        <end position="47"/>
    </location>
</feature>
<feature type="compositionally biased region" description="Basic and acidic residues" evidence="1">
    <location>
        <begin position="37"/>
        <end position="47"/>
    </location>
</feature>
<keyword evidence="3" id="KW-1185">Reference proteome</keyword>